<accession>A0A9N9EQ45</accession>
<evidence type="ECO:0000313" key="1">
    <source>
        <dbReference type="EMBL" id="CAG8680742.1"/>
    </source>
</evidence>
<protein>
    <submittedName>
        <fullName evidence="1">3109_t:CDS:1</fullName>
    </submittedName>
</protein>
<evidence type="ECO:0000313" key="2">
    <source>
        <dbReference type="Proteomes" id="UP000789570"/>
    </source>
</evidence>
<reference evidence="1" key="1">
    <citation type="submission" date="2021-06" db="EMBL/GenBank/DDBJ databases">
        <authorList>
            <person name="Kallberg Y."/>
            <person name="Tangrot J."/>
            <person name="Rosling A."/>
        </authorList>
    </citation>
    <scope>NUCLEOTIDE SEQUENCE</scope>
    <source>
        <strain evidence="1">UK204</strain>
    </source>
</reference>
<comment type="caution">
    <text evidence="1">The sequence shown here is derived from an EMBL/GenBank/DDBJ whole genome shotgun (WGS) entry which is preliminary data.</text>
</comment>
<dbReference type="AlphaFoldDB" id="A0A9N9EQ45"/>
<dbReference type="Proteomes" id="UP000789570">
    <property type="component" value="Unassembled WGS sequence"/>
</dbReference>
<proteinExistence type="predicted"/>
<gene>
    <name evidence="1" type="ORF">FCALED_LOCUS12491</name>
</gene>
<organism evidence="1 2">
    <name type="scientific">Funneliformis caledonium</name>
    <dbReference type="NCBI Taxonomy" id="1117310"/>
    <lineage>
        <taxon>Eukaryota</taxon>
        <taxon>Fungi</taxon>
        <taxon>Fungi incertae sedis</taxon>
        <taxon>Mucoromycota</taxon>
        <taxon>Glomeromycotina</taxon>
        <taxon>Glomeromycetes</taxon>
        <taxon>Glomerales</taxon>
        <taxon>Glomeraceae</taxon>
        <taxon>Funneliformis</taxon>
    </lineage>
</organism>
<sequence length="169" mass="19550">TDWFRNAHIRLDFELITVSITSGANETIISLSTFRSRKTTESSPNDSSIDEQQLHSIIERYHIRRDQQLINLILPDLAASFFPHKNFRYIQISILNNFPIKFTLKNLIVPLNYSNCSKDGRNGKTVESGRANFETKYAEQKELEMKKQADTSGHKIMYLVLLARLLSRC</sequence>
<feature type="non-terminal residue" evidence="1">
    <location>
        <position position="169"/>
    </location>
</feature>
<name>A0A9N9EQ45_9GLOM</name>
<keyword evidence="2" id="KW-1185">Reference proteome</keyword>
<dbReference type="EMBL" id="CAJVPQ010006111">
    <property type="protein sequence ID" value="CAG8680742.1"/>
    <property type="molecule type" value="Genomic_DNA"/>
</dbReference>